<evidence type="ECO:0000313" key="2">
    <source>
        <dbReference type="EMBL" id="KAJ4764849.1"/>
    </source>
</evidence>
<keyword evidence="5" id="KW-1185">Reference proteome</keyword>
<sequence>MGSIEPEAVPLGGEITAPTSRKPRFLCLHGRGTSGAIMEKQVVGKWPHHVTSRMDLFFADGPLPSKEGSSPVEGIFPPPYYEWIQYSEDFKDCQNFDESVAYIEDLMIKHGPFDGLMGFSQGAILSAALPGLQARGLALTKVPKIKWVVIISGAVLPKPKVAQKAFGTKIECRSLHFLGEEDFLKIHGEKLLKSFVDPLVIYHPKGHTVPKLVDENSLETMDAFLSMIESDIAKTVNDSAEEKSPIVGCAVSV</sequence>
<dbReference type="Pfam" id="PF03959">
    <property type="entry name" value="FSH1"/>
    <property type="match status" value="1"/>
</dbReference>
<evidence type="ECO:0000313" key="5">
    <source>
        <dbReference type="Proteomes" id="UP001140206"/>
    </source>
</evidence>
<dbReference type="Proteomes" id="UP001140206">
    <property type="component" value="Chromosome 4"/>
</dbReference>
<dbReference type="Proteomes" id="UP001140206">
    <property type="component" value="Chromosome 2"/>
</dbReference>
<dbReference type="Proteomes" id="UP001140206">
    <property type="component" value="Chromosome 1"/>
</dbReference>
<dbReference type="InterPro" id="IPR005645">
    <property type="entry name" value="FSH-like_dom"/>
</dbReference>
<name>A0AAV8DA01_9POAL</name>
<gene>
    <name evidence="4" type="ORF">LUZ62_030129</name>
    <name evidence="3" type="ORF">LUZ62_044966</name>
    <name evidence="2" type="ORF">LUZ62_075224</name>
</gene>
<dbReference type="PANTHER" id="PTHR22778:SF51">
    <property type="entry name" value="DIHYDROFOLATE REDUCTASE"/>
    <property type="match status" value="1"/>
</dbReference>
<comment type="caution">
    <text evidence="2">The sequence shown here is derived from an EMBL/GenBank/DDBJ whole genome shotgun (WGS) entry which is preliminary data.</text>
</comment>
<evidence type="ECO:0000313" key="3">
    <source>
        <dbReference type="EMBL" id="KAJ4793720.1"/>
    </source>
</evidence>
<organism evidence="2 5">
    <name type="scientific">Rhynchospora pubera</name>
    <dbReference type="NCBI Taxonomy" id="906938"/>
    <lineage>
        <taxon>Eukaryota</taxon>
        <taxon>Viridiplantae</taxon>
        <taxon>Streptophyta</taxon>
        <taxon>Embryophyta</taxon>
        <taxon>Tracheophyta</taxon>
        <taxon>Spermatophyta</taxon>
        <taxon>Magnoliopsida</taxon>
        <taxon>Liliopsida</taxon>
        <taxon>Poales</taxon>
        <taxon>Cyperaceae</taxon>
        <taxon>Cyperoideae</taxon>
        <taxon>Rhynchosporeae</taxon>
        <taxon>Rhynchospora</taxon>
    </lineage>
</organism>
<dbReference type="EMBL" id="JAMFTS010000004">
    <property type="protein sequence ID" value="KAJ4764849.1"/>
    <property type="molecule type" value="Genomic_DNA"/>
</dbReference>
<evidence type="ECO:0000259" key="1">
    <source>
        <dbReference type="Pfam" id="PF03959"/>
    </source>
</evidence>
<feature type="domain" description="Serine hydrolase" evidence="1">
    <location>
        <begin position="20"/>
        <end position="212"/>
    </location>
</feature>
<proteinExistence type="predicted"/>
<reference evidence="2" key="1">
    <citation type="submission" date="2022-08" db="EMBL/GenBank/DDBJ databases">
        <authorList>
            <person name="Marques A."/>
        </authorList>
    </citation>
    <scope>NUCLEOTIDE SEQUENCE</scope>
    <source>
        <strain evidence="2">RhyPub2mFocal</strain>
        <tissue evidence="2">Leaves</tissue>
    </source>
</reference>
<dbReference type="EMBL" id="JAMFTS010000002">
    <property type="protein sequence ID" value="KAJ4793720.1"/>
    <property type="molecule type" value="Genomic_DNA"/>
</dbReference>
<dbReference type="SUPFAM" id="SSF53474">
    <property type="entry name" value="alpha/beta-Hydrolases"/>
    <property type="match status" value="1"/>
</dbReference>
<evidence type="ECO:0000313" key="4">
    <source>
        <dbReference type="EMBL" id="KAJ4817563.1"/>
    </source>
</evidence>
<dbReference type="PANTHER" id="PTHR22778">
    <property type="entry name" value="OVARIAN CANCER GENE-2 PROTEIN-RELATED"/>
    <property type="match status" value="1"/>
</dbReference>
<protein>
    <submittedName>
        <fullName evidence="2">Dihydrofolate reductase</fullName>
    </submittedName>
</protein>
<dbReference type="InterPro" id="IPR029058">
    <property type="entry name" value="AB_hydrolase_fold"/>
</dbReference>
<accession>A0AAV8DA01</accession>
<dbReference type="Gene3D" id="3.40.50.1820">
    <property type="entry name" value="alpha/beta hydrolase"/>
    <property type="match status" value="1"/>
</dbReference>
<dbReference type="EMBL" id="JAMFTS010000001">
    <property type="protein sequence ID" value="KAJ4817563.1"/>
    <property type="molecule type" value="Genomic_DNA"/>
</dbReference>
<dbReference type="AlphaFoldDB" id="A0AAV8DA01"/>